<name>A0AAV5V4W4_9BILA</name>
<evidence type="ECO:0000259" key="3">
    <source>
        <dbReference type="PROSITE" id="PS50157"/>
    </source>
</evidence>
<reference evidence="4" key="1">
    <citation type="submission" date="2023-10" db="EMBL/GenBank/DDBJ databases">
        <title>Genome assembly of Pristionchus species.</title>
        <authorList>
            <person name="Yoshida K."/>
            <person name="Sommer R.J."/>
        </authorList>
    </citation>
    <scope>NUCLEOTIDE SEQUENCE</scope>
    <source>
        <strain evidence="4">RS5133</strain>
    </source>
</reference>
<dbReference type="SUPFAM" id="SSF57667">
    <property type="entry name" value="beta-beta-alpha zinc fingers"/>
    <property type="match status" value="1"/>
</dbReference>
<sequence>QVPSMPAVLATPNSASEPVFFRDSNGVKHFPCPLCPYIQSRKPIGDHVRECHGKPKEFKCSRCTYSTNKSSVLEKHAKLHNDTDSWPLKRDEENSTTTETPMPPPQRRPLSNIGNDSGSSSTPRRAYAFPPPDRAATAAAAATPTRVAAAAPPAPPNRCVSAAVLEKPQVQVPPLLRSATTNLISVKPTTVPLSSCPKTPTVPSRSTVPPRRNTIGSITNAAPVKDDVIGIKTATEPAAKTDTVDQSSCTLSRNDKSDTKP</sequence>
<dbReference type="EMBL" id="BTSY01000002">
    <property type="protein sequence ID" value="GMT13403.1"/>
    <property type="molecule type" value="Genomic_DNA"/>
</dbReference>
<feature type="compositionally biased region" description="Basic and acidic residues" evidence="2">
    <location>
        <begin position="75"/>
        <end position="93"/>
    </location>
</feature>
<evidence type="ECO:0000313" key="5">
    <source>
        <dbReference type="Proteomes" id="UP001432322"/>
    </source>
</evidence>
<feature type="compositionally biased region" description="Polar residues" evidence="2">
    <location>
        <begin position="112"/>
        <end position="123"/>
    </location>
</feature>
<keyword evidence="5" id="KW-1185">Reference proteome</keyword>
<evidence type="ECO:0000313" key="4">
    <source>
        <dbReference type="EMBL" id="GMT13403.1"/>
    </source>
</evidence>
<gene>
    <name evidence="4" type="ORF">PFISCL1PPCAC_4700</name>
</gene>
<dbReference type="PROSITE" id="PS50157">
    <property type="entry name" value="ZINC_FINGER_C2H2_2"/>
    <property type="match status" value="1"/>
</dbReference>
<evidence type="ECO:0000256" key="1">
    <source>
        <dbReference type="PROSITE-ProRule" id="PRU00042"/>
    </source>
</evidence>
<dbReference type="GO" id="GO:0008270">
    <property type="term" value="F:zinc ion binding"/>
    <property type="evidence" value="ECO:0007669"/>
    <property type="project" value="UniProtKB-KW"/>
</dbReference>
<comment type="caution">
    <text evidence="4">The sequence shown here is derived from an EMBL/GenBank/DDBJ whole genome shotgun (WGS) entry which is preliminary data.</text>
</comment>
<feature type="compositionally biased region" description="Low complexity" evidence="2">
    <location>
        <begin position="199"/>
        <end position="212"/>
    </location>
</feature>
<dbReference type="InterPro" id="IPR013087">
    <property type="entry name" value="Znf_C2H2_type"/>
</dbReference>
<dbReference type="InterPro" id="IPR036236">
    <property type="entry name" value="Znf_C2H2_sf"/>
</dbReference>
<organism evidence="4 5">
    <name type="scientific">Pristionchus fissidentatus</name>
    <dbReference type="NCBI Taxonomy" id="1538716"/>
    <lineage>
        <taxon>Eukaryota</taxon>
        <taxon>Metazoa</taxon>
        <taxon>Ecdysozoa</taxon>
        <taxon>Nematoda</taxon>
        <taxon>Chromadorea</taxon>
        <taxon>Rhabditida</taxon>
        <taxon>Rhabditina</taxon>
        <taxon>Diplogasteromorpha</taxon>
        <taxon>Diplogasteroidea</taxon>
        <taxon>Neodiplogasteridae</taxon>
        <taxon>Pristionchus</taxon>
    </lineage>
</organism>
<feature type="domain" description="C2H2-type" evidence="3">
    <location>
        <begin position="58"/>
        <end position="85"/>
    </location>
</feature>
<keyword evidence="1" id="KW-0863">Zinc-finger</keyword>
<proteinExistence type="predicted"/>
<keyword evidence="1" id="KW-0479">Metal-binding</keyword>
<dbReference type="SMART" id="SM00355">
    <property type="entry name" value="ZnF_C2H2"/>
    <property type="match status" value="2"/>
</dbReference>
<feature type="region of interest" description="Disordered" evidence="2">
    <location>
        <begin position="192"/>
        <end position="221"/>
    </location>
</feature>
<feature type="region of interest" description="Disordered" evidence="2">
    <location>
        <begin position="234"/>
        <end position="261"/>
    </location>
</feature>
<dbReference type="AlphaFoldDB" id="A0AAV5V4W4"/>
<keyword evidence="1" id="KW-0862">Zinc</keyword>
<dbReference type="Proteomes" id="UP001432322">
    <property type="component" value="Unassembled WGS sequence"/>
</dbReference>
<feature type="non-terminal residue" evidence="4">
    <location>
        <position position="261"/>
    </location>
</feature>
<feature type="region of interest" description="Disordered" evidence="2">
    <location>
        <begin position="75"/>
        <end position="141"/>
    </location>
</feature>
<protein>
    <recommendedName>
        <fullName evidence="3">C2H2-type domain-containing protein</fullName>
    </recommendedName>
</protein>
<evidence type="ECO:0000256" key="2">
    <source>
        <dbReference type="SAM" id="MobiDB-lite"/>
    </source>
</evidence>
<accession>A0AAV5V4W4</accession>
<dbReference type="Gene3D" id="3.30.160.60">
    <property type="entry name" value="Classic Zinc Finger"/>
    <property type="match status" value="1"/>
</dbReference>
<feature type="non-terminal residue" evidence="4">
    <location>
        <position position="1"/>
    </location>
</feature>